<dbReference type="InterPro" id="IPR001932">
    <property type="entry name" value="PPM-type_phosphatase-like_dom"/>
</dbReference>
<sequence length="349" mass="36383">MEVTRGWTHTAFPIDEPSRIGEARRHAALLCAELGWGETETGRLALILTELGTNLVRHATNGRMLIAARTPRDDIEVICIDDGPGIADLGRAMTDGVSTGGGSPGTGLGAIRRTATSFDMHSTVPHGTVSIARVARAPRIGHAAAVPPRADIAEAHAFGAICVPIKGETVCGDAWGTSQDGATATVWVADGLGHGVHAAEASQAALDVFVEDHGGELRSLVERAHGRLQATRGAALCALRIDGASKTALCAGAGNVAVRILSGVFDRSMATQHGTVGVQIRKPEQSSLQMPPHGVAVVHSDGLATRWDAASIRPVLERDPTLAAAILFRNYARGRDDTTVVVVRQEASA</sequence>
<organism evidence="2 3">
    <name type="scientific">Variovorax guangxiensis</name>
    <dbReference type="NCBI Taxonomy" id="1775474"/>
    <lineage>
        <taxon>Bacteria</taxon>
        <taxon>Pseudomonadati</taxon>
        <taxon>Pseudomonadota</taxon>
        <taxon>Betaproteobacteria</taxon>
        <taxon>Burkholderiales</taxon>
        <taxon>Comamonadaceae</taxon>
        <taxon>Variovorax</taxon>
    </lineage>
</organism>
<evidence type="ECO:0000259" key="1">
    <source>
        <dbReference type="SMART" id="SM00331"/>
    </source>
</evidence>
<dbReference type="Proteomes" id="UP000319212">
    <property type="component" value="Unassembled WGS sequence"/>
</dbReference>
<feature type="domain" description="PPM-type phosphatase" evidence="1">
    <location>
        <begin position="156"/>
        <end position="345"/>
    </location>
</feature>
<dbReference type="InterPro" id="IPR036890">
    <property type="entry name" value="HATPase_C_sf"/>
</dbReference>
<keyword evidence="2" id="KW-0418">Kinase</keyword>
<dbReference type="SUPFAM" id="SSF81606">
    <property type="entry name" value="PP2C-like"/>
    <property type="match status" value="1"/>
</dbReference>
<dbReference type="EMBL" id="RCZI01000002">
    <property type="protein sequence ID" value="TPG29123.1"/>
    <property type="molecule type" value="Genomic_DNA"/>
</dbReference>
<dbReference type="SMART" id="SM00331">
    <property type="entry name" value="PP2C_SIG"/>
    <property type="match status" value="1"/>
</dbReference>
<keyword evidence="2" id="KW-0808">Transferase</keyword>
<dbReference type="AlphaFoldDB" id="A0A502DUW5"/>
<dbReference type="SUPFAM" id="SSF55874">
    <property type="entry name" value="ATPase domain of HSP90 chaperone/DNA topoisomerase II/histidine kinase"/>
    <property type="match status" value="1"/>
</dbReference>
<dbReference type="Pfam" id="PF13581">
    <property type="entry name" value="HATPase_c_2"/>
    <property type="match status" value="1"/>
</dbReference>
<dbReference type="PANTHER" id="PTHR35801">
    <property type="entry name" value="PHOSPHOSERINE PHOSPHATASE RSBX"/>
    <property type="match status" value="1"/>
</dbReference>
<accession>A0A502DUW5</accession>
<evidence type="ECO:0000313" key="2">
    <source>
        <dbReference type="EMBL" id="TPG29123.1"/>
    </source>
</evidence>
<dbReference type="Pfam" id="PF07228">
    <property type="entry name" value="SpoIIE"/>
    <property type="match status" value="1"/>
</dbReference>
<dbReference type="GO" id="GO:0016301">
    <property type="term" value="F:kinase activity"/>
    <property type="evidence" value="ECO:0007669"/>
    <property type="project" value="UniProtKB-KW"/>
</dbReference>
<evidence type="ECO:0000313" key="3">
    <source>
        <dbReference type="Proteomes" id="UP000319212"/>
    </source>
</evidence>
<dbReference type="Gene3D" id="3.60.40.10">
    <property type="entry name" value="PPM-type phosphatase domain"/>
    <property type="match status" value="1"/>
</dbReference>
<gene>
    <name evidence="2" type="ORF">EAH82_10210</name>
</gene>
<name>A0A502DUW5_9BURK</name>
<dbReference type="Gene3D" id="3.30.565.10">
    <property type="entry name" value="Histidine kinase-like ATPase, C-terminal domain"/>
    <property type="match status" value="1"/>
</dbReference>
<comment type="caution">
    <text evidence="2">The sequence shown here is derived from an EMBL/GenBank/DDBJ whole genome shotgun (WGS) entry which is preliminary data.</text>
</comment>
<dbReference type="InterPro" id="IPR039248">
    <property type="entry name" value="Ptase_RsbX"/>
</dbReference>
<dbReference type="OrthoDB" id="479131at2"/>
<dbReference type="InterPro" id="IPR003594">
    <property type="entry name" value="HATPase_dom"/>
</dbReference>
<dbReference type="RefSeq" id="WP_140841346.1">
    <property type="nucleotide sequence ID" value="NZ_RCZI01000002.1"/>
</dbReference>
<dbReference type="PANTHER" id="PTHR35801:SF1">
    <property type="entry name" value="PHOSPHOSERINE PHOSPHATASE RSBX"/>
    <property type="match status" value="1"/>
</dbReference>
<protein>
    <submittedName>
        <fullName evidence="2">Histidine kinase</fullName>
    </submittedName>
</protein>
<reference evidence="2 3" key="1">
    <citation type="journal article" date="2019" name="Environ. Microbiol.">
        <title>Species interactions and distinct microbial communities in high Arctic permafrost affected cryosols are associated with the CH4 and CO2 gas fluxes.</title>
        <authorList>
            <person name="Altshuler I."/>
            <person name="Hamel J."/>
            <person name="Turney S."/>
            <person name="Magnuson E."/>
            <person name="Levesque R."/>
            <person name="Greer C."/>
            <person name="Whyte L.G."/>
        </authorList>
    </citation>
    <scope>NUCLEOTIDE SEQUENCE [LARGE SCALE GENOMIC DNA]</scope>
    <source>
        <strain evidence="2 3">S06.C</strain>
    </source>
</reference>
<proteinExistence type="predicted"/>
<dbReference type="InterPro" id="IPR036457">
    <property type="entry name" value="PPM-type-like_dom_sf"/>
</dbReference>